<dbReference type="Proteomes" id="UP001140510">
    <property type="component" value="Unassembled WGS sequence"/>
</dbReference>
<dbReference type="AlphaFoldDB" id="A0A9W9D4W8"/>
<sequence>MDRPTSYFLRFVFKIIEGIDLGLDDWTVLATLLAGVTLTPVCICAIKSGLGKDLWTLRPDQITRM</sequence>
<keyword evidence="4" id="KW-1185">Reference proteome</keyword>
<dbReference type="EMBL" id="JAPEVA010000064">
    <property type="protein sequence ID" value="KAJ4402170.1"/>
    <property type="molecule type" value="Genomic_DNA"/>
</dbReference>
<evidence type="ECO:0000256" key="1">
    <source>
        <dbReference type="SAM" id="Phobius"/>
    </source>
</evidence>
<evidence type="ECO:0000259" key="2">
    <source>
        <dbReference type="Pfam" id="PF20684"/>
    </source>
</evidence>
<keyword evidence="1" id="KW-0812">Transmembrane</keyword>
<organism evidence="3 4">
    <name type="scientific">Didymella pomorum</name>
    <dbReference type="NCBI Taxonomy" id="749634"/>
    <lineage>
        <taxon>Eukaryota</taxon>
        <taxon>Fungi</taxon>
        <taxon>Dikarya</taxon>
        <taxon>Ascomycota</taxon>
        <taxon>Pezizomycotina</taxon>
        <taxon>Dothideomycetes</taxon>
        <taxon>Pleosporomycetidae</taxon>
        <taxon>Pleosporales</taxon>
        <taxon>Pleosporineae</taxon>
        <taxon>Didymellaceae</taxon>
        <taxon>Didymella</taxon>
    </lineage>
</organism>
<protein>
    <recommendedName>
        <fullName evidence="2">Rhodopsin domain-containing protein</fullName>
    </recommendedName>
</protein>
<feature type="domain" description="Rhodopsin" evidence="2">
    <location>
        <begin position="9"/>
        <end position="64"/>
    </location>
</feature>
<name>A0A9W9D4W8_9PLEO</name>
<gene>
    <name evidence="3" type="ORF">N0V91_007378</name>
</gene>
<dbReference type="InterPro" id="IPR049326">
    <property type="entry name" value="Rhodopsin_dom_fungi"/>
</dbReference>
<evidence type="ECO:0000313" key="4">
    <source>
        <dbReference type="Proteomes" id="UP001140510"/>
    </source>
</evidence>
<evidence type="ECO:0000313" key="3">
    <source>
        <dbReference type="EMBL" id="KAJ4402170.1"/>
    </source>
</evidence>
<dbReference type="Pfam" id="PF20684">
    <property type="entry name" value="Fung_rhodopsin"/>
    <property type="match status" value="1"/>
</dbReference>
<reference evidence="3" key="1">
    <citation type="submission" date="2022-10" db="EMBL/GenBank/DDBJ databases">
        <title>Tapping the CABI collections for fungal endophytes: first genome assemblies for Collariella, Neodidymelliopsis, Ascochyta clinopodiicola, Didymella pomorum, Didymosphaeria variabile, Neocosmospora piperis and Neocucurbitaria cava.</title>
        <authorList>
            <person name="Hill R."/>
        </authorList>
    </citation>
    <scope>NUCLEOTIDE SEQUENCE</scope>
    <source>
        <strain evidence="3">IMI 355091</strain>
    </source>
</reference>
<keyword evidence="1" id="KW-1133">Transmembrane helix</keyword>
<keyword evidence="1" id="KW-0472">Membrane</keyword>
<feature type="transmembrane region" description="Helical" evidence="1">
    <location>
        <begin position="26"/>
        <end position="46"/>
    </location>
</feature>
<comment type="caution">
    <text evidence="3">The sequence shown here is derived from an EMBL/GenBank/DDBJ whole genome shotgun (WGS) entry which is preliminary data.</text>
</comment>
<accession>A0A9W9D4W8</accession>
<proteinExistence type="predicted"/>